<keyword evidence="1" id="KW-0175">Coiled coil</keyword>
<organism evidence="2 3">
    <name type="scientific">Tumebacillus lacus</name>
    <dbReference type="NCBI Taxonomy" id="2995335"/>
    <lineage>
        <taxon>Bacteria</taxon>
        <taxon>Bacillati</taxon>
        <taxon>Bacillota</taxon>
        <taxon>Bacilli</taxon>
        <taxon>Bacillales</taxon>
        <taxon>Alicyclobacillaceae</taxon>
        <taxon>Tumebacillus</taxon>
    </lineage>
</organism>
<sequence length="66" mass="7679">MKVHVLEAVQASEERLTHRINELDERLTLAVDELQESIRRSLNETEEMAQQIAATFERLGRIEEVC</sequence>
<evidence type="ECO:0000256" key="1">
    <source>
        <dbReference type="SAM" id="Coils"/>
    </source>
</evidence>
<accession>A0ABT3X5N6</accession>
<feature type="coiled-coil region" evidence="1">
    <location>
        <begin position="6"/>
        <end position="51"/>
    </location>
</feature>
<keyword evidence="3" id="KW-1185">Reference proteome</keyword>
<protein>
    <submittedName>
        <fullName evidence="2">Uncharacterized protein</fullName>
    </submittedName>
</protein>
<proteinExistence type="predicted"/>
<dbReference type="Proteomes" id="UP001208017">
    <property type="component" value="Unassembled WGS sequence"/>
</dbReference>
<evidence type="ECO:0000313" key="2">
    <source>
        <dbReference type="EMBL" id="MCX7570895.1"/>
    </source>
</evidence>
<reference evidence="2 3" key="1">
    <citation type="submission" date="2022-11" db="EMBL/GenBank/DDBJ databases">
        <title>Study of microbial diversity in lake waters.</title>
        <authorList>
            <person name="Zhang J."/>
        </authorList>
    </citation>
    <scope>NUCLEOTIDE SEQUENCE [LARGE SCALE GENOMIC DNA]</scope>
    <source>
        <strain evidence="2 3">DT12</strain>
    </source>
</reference>
<evidence type="ECO:0000313" key="3">
    <source>
        <dbReference type="Proteomes" id="UP001208017"/>
    </source>
</evidence>
<dbReference type="EMBL" id="JAPMLT010000007">
    <property type="protein sequence ID" value="MCX7570895.1"/>
    <property type="molecule type" value="Genomic_DNA"/>
</dbReference>
<comment type="caution">
    <text evidence="2">The sequence shown here is derived from an EMBL/GenBank/DDBJ whole genome shotgun (WGS) entry which is preliminary data.</text>
</comment>
<dbReference type="RefSeq" id="WP_267152141.1">
    <property type="nucleotide sequence ID" value="NZ_JAPMLT010000007.1"/>
</dbReference>
<name>A0ABT3X5N6_9BACL</name>
<gene>
    <name evidence="2" type="ORF">OS242_13170</name>
</gene>